<dbReference type="EMBL" id="JALQCY010000002">
    <property type="protein sequence ID" value="MCK9793587.1"/>
    <property type="molecule type" value="Genomic_DNA"/>
</dbReference>
<dbReference type="RefSeq" id="WP_416343430.1">
    <property type="nucleotide sequence ID" value="NZ_JALQCY010000002.1"/>
</dbReference>
<comment type="caution">
    <text evidence="3">The sequence shown here is derived from an EMBL/GenBank/DDBJ whole genome shotgun (WGS) entry which is preliminary data.</text>
</comment>
<dbReference type="PANTHER" id="PTHR43798">
    <property type="entry name" value="MONOACYLGLYCEROL LIPASE"/>
    <property type="match status" value="1"/>
</dbReference>
<evidence type="ECO:0000313" key="4">
    <source>
        <dbReference type="Proteomes" id="UP001651050"/>
    </source>
</evidence>
<proteinExistence type="predicted"/>
<keyword evidence="1 3" id="KW-0378">Hydrolase</keyword>
<dbReference type="Proteomes" id="UP001651050">
    <property type="component" value="Unassembled WGS sequence"/>
</dbReference>
<dbReference type="PANTHER" id="PTHR43798:SF31">
    <property type="entry name" value="AB HYDROLASE SUPERFAMILY PROTEIN YCLE"/>
    <property type="match status" value="1"/>
</dbReference>
<dbReference type="PRINTS" id="PR00412">
    <property type="entry name" value="EPOXHYDRLASE"/>
</dbReference>
<dbReference type="PRINTS" id="PR00111">
    <property type="entry name" value="ABHYDROLASE"/>
</dbReference>
<feature type="domain" description="AB hydrolase-1" evidence="2">
    <location>
        <begin position="14"/>
        <end position="159"/>
    </location>
</feature>
<sequence length="267" mass="27422">MTLVHDVAGDPGAPAVLLLHAGVADRRMWDGLAPALGGPFRVIRPDLRGFGDSPLPVGGPEYTNAGDLAALLDDLGVEDAAVVGASFGGKVALELASAHPGRVRELVLLCPAAPGVPDTEASDAFDAEEGRLLEAGDVEGAVRLNVTTWLGPDADDAAREALAVMQRQAFEVQLAADAAASAAGVPEPGPSPVEVDLAGIHVPTFVVEGAHDMDMLRACARHVAATVPGAELSVLEWAGHLPALERPDAMLALLLDVLRDDPTVHAP</sequence>
<dbReference type="SUPFAM" id="SSF53474">
    <property type="entry name" value="alpha/beta-Hydrolases"/>
    <property type="match status" value="1"/>
</dbReference>
<organism evidence="3 4">
    <name type="scientific">Isoptericola peretonis</name>
    <dbReference type="NCBI Taxonomy" id="2918523"/>
    <lineage>
        <taxon>Bacteria</taxon>
        <taxon>Bacillati</taxon>
        <taxon>Actinomycetota</taxon>
        <taxon>Actinomycetes</taxon>
        <taxon>Micrococcales</taxon>
        <taxon>Promicromonosporaceae</taxon>
        <taxon>Isoptericola</taxon>
    </lineage>
</organism>
<dbReference type="InterPro" id="IPR000073">
    <property type="entry name" value="AB_hydrolase_1"/>
</dbReference>
<evidence type="ECO:0000256" key="1">
    <source>
        <dbReference type="ARBA" id="ARBA00022801"/>
    </source>
</evidence>
<dbReference type="InterPro" id="IPR000639">
    <property type="entry name" value="Epox_hydrolase-like"/>
</dbReference>
<dbReference type="Pfam" id="PF00561">
    <property type="entry name" value="Abhydrolase_1"/>
    <property type="match status" value="1"/>
</dbReference>
<reference evidence="3 4" key="1">
    <citation type="submission" date="2022-02" db="EMBL/GenBank/DDBJ databases">
        <title>The car tank lid bacteriome: a reservoir of bacteria with potential in bioremediation of fuel.</title>
        <authorList>
            <person name="Vidal-Verdu A."/>
            <person name="Gomez-Martinez D."/>
            <person name="Latorre-Perez A."/>
            <person name="Pereto J."/>
            <person name="Porcar M."/>
        </authorList>
    </citation>
    <scope>NUCLEOTIDE SEQUENCE [LARGE SCALE GENOMIC DNA]</scope>
    <source>
        <strain evidence="3 4">4D.3</strain>
    </source>
</reference>
<protein>
    <submittedName>
        <fullName evidence="3">Alpha/beta hydrolase</fullName>
    </submittedName>
</protein>
<accession>A0ABT0J271</accession>
<evidence type="ECO:0000313" key="3">
    <source>
        <dbReference type="EMBL" id="MCK9793587.1"/>
    </source>
</evidence>
<gene>
    <name evidence="3" type="ORF">M1843_07505</name>
</gene>
<keyword evidence="4" id="KW-1185">Reference proteome</keyword>
<dbReference type="Gene3D" id="3.40.50.1820">
    <property type="entry name" value="alpha/beta hydrolase"/>
    <property type="match status" value="1"/>
</dbReference>
<dbReference type="InterPro" id="IPR050266">
    <property type="entry name" value="AB_hydrolase_sf"/>
</dbReference>
<dbReference type="GO" id="GO:0016787">
    <property type="term" value="F:hydrolase activity"/>
    <property type="evidence" value="ECO:0007669"/>
    <property type="project" value="UniProtKB-KW"/>
</dbReference>
<name>A0ABT0J271_9MICO</name>
<evidence type="ECO:0000259" key="2">
    <source>
        <dbReference type="Pfam" id="PF00561"/>
    </source>
</evidence>
<dbReference type="InterPro" id="IPR029058">
    <property type="entry name" value="AB_hydrolase_fold"/>
</dbReference>